<feature type="domain" description="Lipoyl-binding" evidence="5">
    <location>
        <begin position="26"/>
        <end position="108"/>
    </location>
</feature>
<reference evidence="6 7" key="1">
    <citation type="submission" date="2018-03" db="EMBL/GenBank/DDBJ databases">
        <title>Characteristics and genome of n-alkane degrading marine bacteria Gordonia iterans isolated from crude oil contaminated in Tae-an, South Korea.</title>
        <authorList>
            <person name="Lee S.-S."/>
            <person name="Kim H."/>
        </authorList>
    </citation>
    <scope>NUCLEOTIDE SEQUENCE [LARGE SCALE GENOMIC DNA]</scope>
    <source>
        <strain evidence="6 7">Co17</strain>
    </source>
</reference>
<name>A0A2S0KGN4_9ACTN</name>
<dbReference type="InterPro" id="IPR011053">
    <property type="entry name" value="Single_hybrid_motif"/>
</dbReference>
<dbReference type="SUPFAM" id="SSF51230">
    <property type="entry name" value="Single hybrid motif"/>
    <property type="match status" value="1"/>
</dbReference>
<dbReference type="GO" id="GO:0009249">
    <property type="term" value="P:protein lipoylation"/>
    <property type="evidence" value="ECO:0007669"/>
    <property type="project" value="TreeGrafter"/>
</dbReference>
<dbReference type="InterPro" id="IPR000089">
    <property type="entry name" value="Biotin_lipoyl"/>
</dbReference>
<evidence type="ECO:0000256" key="3">
    <source>
        <dbReference type="HAMAP-Rule" id="MF_00272"/>
    </source>
</evidence>
<dbReference type="PANTHER" id="PTHR11715:SF3">
    <property type="entry name" value="GLYCINE CLEAVAGE SYSTEM H PROTEIN-RELATED"/>
    <property type="match status" value="1"/>
</dbReference>
<dbReference type="Pfam" id="PF01597">
    <property type="entry name" value="GCV_H"/>
    <property type="match status" value="1"/>
</dbReference>
<dbReference type="AlphaFoldDB" id="A0A2S0KGN4"/>
<keyword evidence="2 3" id="KW-0450">Lipoyl</keyword>
<comment type="subunit">
    <text evidence="3">The glycine cleavage system is composed of four proteins: P, T, L and H.</text>
</comment>
<sequence length="134" mass="14449">MTATQVPEELRYTAEHEWIRKVGPSTVRIGVTDFAQNALNEVVFVQLPEVDSEVVEGESFAEIESHKSVSDIYGPLAGTVSAVNDAVEAAPELVNSDPYGDGWLLEITVADEADLDALLSALLDADGYREVIAD</sequence>
<dbReference type="RefSeq" id="WP_105942552.1">
    <property type="nucleotide sequence ID" value="NZ_CP027433.1"/>
</dbReference>
<feature type="modified residue" description="N6-lipoyllysine" evidence="3 4">
    <location>
        <position position="67"/>
    </location>
</feature>
<evidence type="ECO:0000313" key="7">
    <source>
        <dbReference type="Proteomes" id="UP000239814"/>
    </source>
</evidence>
<protein>
    <recommendedName>
        <fullName evidence="3">Glycine cleavage system H protein</fullName>
    </recommendedName>
</protein>
<dbReference type="GO" id="GO:0005829">
    <property type="term" value="C:cytosol"/>
    <property type="evidence" value="ECO:0007669"/>
    <property type="project" value="TreeGrafter"/>
</dbReference>
<dbReference type="InterPro" id="IPR017453">
    <property type="entry name" value="GCV_H_sub"/>
</dbReference>
<dbReference type="HAMAP" id="MF_00272">
    <property type="entry name" value="GcvH"/>
    <property type="match status" value="1"/>
</dbReference>
<dbReference type="Proteomes" id="UP000239814">
    <property type="component" value="Chromosome"/>
</dbReference>
<dbReference type="PROSITE" id="PS00189">
    <property type="entry name" value="LIPOYL"/>
    <property type="match status" value="1"/>
</dbReference>
<dbReference type="CDD" id="cd06848">
    <property type="entry name" value="GCS_H"/>
    <property type="match status" value="1"/>
</dbReference>
<proteinExistence type="inferred from homology"/>
<dbReference type="InterPro" id="IPR002930">
    <property type="entry name" value="GCV_H"/>
</dbReference>
<dbReference type="OrthoDB" id="9796712at2"/>
<evidence type="ECO:0000256" key="4">
    <source>
        <dbReference type="PIRSR" id="PIRSR617453-50"/>
    </source>
</evidence>
<gene>
    <name evidence="3 6" type="primary">gcvH</name>
    <name evidence="6" type="ORF">C6V83_11775</name>
</gene>
<evidence type="ECO:0000313" key="6">
    <source>
        <dbReference type="EMBL" id="AVM00839.1"/>
    </source>
</evidence>
<evidence type="ECO:0000259" key="5">
    <source>
        <dbReference type="PROSITE" id="PS50968"/>
    </source>
</evidence>
<comment type="cofactor">
    <cofactor evidence="3">
        <name>(R)-lipoate</name>
        <dbReference type="ChEBI" id="CHEBI:83088"/>
    </cofactor>
    <text evidence="3">Binds 1 lipoyl cofactor covalently.</text>
</comment>
<dbReference type="InterPro" id="IPR003016">
    <property type="entry name" value="2-oxoA_DH_lipoyl-BS"/>
</dbReference>
<dbReference type="NCBIfam" id="NF002270">
    <property type="entry name" value="PRK01202.1"/>
    <property type="match status" value="1"/>
</dbReference>
<dbReference type="EMBL" id="CP027433">
    <property type="protein sequence ID" value="AVM00839.1"/>
    <property type="molecule type" value="Genomic_DNA"/>
</dbReference>
<organism evidence="6 7">
    <name type="scientific">Gordonia iterans</name>
    <dbReference type="NCBI Taxonomy" id="1004901"/>
    <lineage>
        <taxon>Bacteria</taxon>
        <taxon>Bacillati</taxon>
        <taxon>Actinomycetota</taxon>
        <taxon>Actinomycetes</taxon>
        <taxon>Mycobacteriales</taxon>
        <taxon>Gordoniaceae</taxon>
        <taxon>Gordonia</taxon>
    </lineage>
</organism>
<keyword evidence="7" id="KW-1185">Reference proteome</keyword>
<accession>A0A2S0KGN4</accession>
<dbReference type="InterPro" id="IPR033753">
    <property type="entry name" value="GCV_H/Fam206"/>
</dbReference>
<evidence type="ECO:0000256" key="2">
    <source>
        <dbReference type="ARBA" id="ARBA00022823"/>
    </source>
</evidence>
<dbReference type="GO" id="GO:0005960">
    <property type="term" value="C:glycine cleavage complex"/>
    <property type="evidence" value="ECO:0007669"/>
    <property type="project" value="InterPro"/>
</dbReference>
<dbReference type="Gene3D" id="2.40.50.100">
    <property type="match status" value="1"/>
</dbReference>
<dbReference type="GO" id="GO:0019464">
    <property type="term" value="P:glycine decarboxylation via glycine cleavage system"/>
    <property type="evidence" value="ECO:0007669"/>
    <property type="project" value="UniProtKB-UniRule"/>
</dbReference>
<comment type="similarity">
    <text evidence="1 3">Belongs to the GcvH family.</text>
</comment>
<comment type="function">
    <text evidence="3">The glycine cleavage system catalyzes the degradation of glycine. The H protein shuttles the methylamine group of glycine from the P protein to the T protein.</text>
</comment>
<dbReference type="NCBIfam" id="TIGR00527">
    <property type="entry name" value="gcvH"/>
    <property type="match status" value="1"/>
</dbReference>
<evidence type="ECO:0000256" key="1">
    <source>
        <dbReference type="ARBA" id="ARBA00009249"/>
    </source>
</evidence>
<dbReference type="PANTHER" id="PTHR11715">
    <property type="entry name" value="GLYCINE CLEAVAGE SYSTEM H PROTEIN"/>
    <property type="match status" value="1"/>
</dbReference>
<dbReference type="KEGG" id="git:C6V83_11775"/>
<dbReference type="PROSITE" id="PS50968">
    <property type="entry name" value="BIOTINYL_LIPOYL"/>
    <property type="match status" value="1"/>
</dbReference>